<name>A0ABX0JGM4_9BACL</name>
<dbReference type="Proteomes" id="UP001165962">
    <property type="component" value="Unassembled WGS sequence"/>
</dbReference>
<proteinExistence type="predicted"/>
<reference evidence="1" key="1">
    <citation type="submission" date="2020-03" db="EMBL/GenBank/DDBJ databases">
        <title>Draft sequencing of Paenibacilllus sp. S3N08.</title>
        <authorList>
            <person name="Kim D.-U."/>
        </authorList>
    </citation>
    <scope>NUCLEOTIDE SEQUENCE</scope>
    <source>
        <strain evidence="1">S3N08</strain>
    </source>
</reference>
<accession>A0ABX0JGM4</accession>
<keyword evidence="2" id="KW-1185">Reference proteome</keyword>
<evidence type="ECO:0000313" key="2">
    <source>
        <dbReference type="Proteomes" id="UP001165962"/>
    </source>
</evidence>
<sequence>MASYNTVSTRRPDGLVCQRDFEEAYSADIPAQPNRVAATHKVVVSWKN</sequence>
<dbReference type="EMBL" id="JAAOIW010000009">
    <property type="protein sequence ID" value="NHN32820.1"/>
    <property type="molecule type" value="Genomic_DNA"/>
</dbReference>
<gene>
    <name evidence="1" type="ORF">G9U52_23655</name>
</gene>
<protein>
    <submittedName>
        <fullName evidence="1">Uncharacterized protein</fullName>
    </submittedName>
</protein>
<dbReference type="RefSeq" id="WP_166153113.1">
    <property type="nucleotide sequence ID" value="NZ_JAAOIW010000009.1"/>
</dbReference>
<organism evidence="1 2">
    <name type="scientific">Paenibacillus agricola</name>
    <dbReference type="NCBI Taxonomy" id="2716264"/>
    <lineage>
        <taxon>Bacteria</taxon>
        <taxon>Bacillati</taxon>
        <taxon>Bacillota</taxon>
        <taxon>Bacilli</taxon>
        <taxon>Bacillales</taxon>
        <taxon>Paenibacillaceae</taxon>
        <taxon>Paenibacillus</taxon>
    </lineage>
</organism>
<comment type="caution">
    <text evidence="1">The sequence shown here is derived from an EMBL/GenBank/DDBJ whole genome shotgun (WGS) entry which is preliminary data.</text>
</comment>
<evidence type="ECO:0000313" key="1">
    <source>
        <dbReference type="EMBL" id="NHN32820.1"/>
    </source>
</evidence>